<organism evidence="2 3">
    <name type="scientific">Companilactobacillus zhachilii</name>
    <dbReference type="NCBI Taxonomy" id="2304606"/>
    <lineage>
        <taxon>Bacteria</taxon>
        <taxon>Bacillati</taxon>
        <taxon>Bacillota</taxon>
        <taxon>Bacilli</taxon>
        <taxon>Lactobacillales</taxon>
        <taxon>Lactobacillaceae</taxon>
        <taxon>Companilactobacillus</taxon>
    </lineage>
</organism>
<protein>
    <recommendedName>
        <fullName evidence="1">Cyclophilin-like domain-containing protein</fullName>
    </recommendedName>
</protein>
<dbReference type="RefSeq" id="WP_120141599.1">
    <property type="nucleotide sequence ID" value="NZ_CP031933.2"/>
</dbReference>
<dbReference type="Proteomes" id="UP000267208">
    <property type="component" value="Chromosome"/>
</dbReference>
<dbReference type="InterPro" id="IPR041183">
    <property type="entry name" value="Cyclophilin-like"/>
</dbReference>
<keyword evidence="3" id="KW-1185">Reference proteome</keyword>
<dbReference type="KEGG" id="lzh:D1B17_01075"/>
<evidence type="ECO:0000259" key="1">
    <source>
        <dbReference type="Pfam" id="PF18050"/>
    </source>
</evidence>
<dbReference type="SUPFAM" id="SSF50891">
    <property type="entry name" value="Cyclophilin-like"/>
    <property type="match status" value="1"/>
</dbReference>
<dbReference type="OrthoDB" id="2295607at2"/>
<feature type="domain" description="Cyclophilin-like" evidence="1">
    <location>
        <begin position="6"/>
        <end position="116"/>
    </location>
</feature>
<evidence type="ECO:0000313" key="3">
    <source>
        <dbReference type="Proteomes" id="UP000267208"/>
    </source>
</evidence>
<dbReference type="Gene3D" id="2.40.100.20">
    <property type="match status" value="1"/>
</dbReference>
<sequence length="119" mass="13196">MKKISIEVQGKLYLAELEESKVSNEIQEQLPLNLKLNRSGSNEYYNSLPKSIKATANGTSHVQPGYIYYFAGSNAFSLNFADLNISPYSVIEIGRIVDSSLIEVLINGPETIDIKITLL</sequence>
<gene>
    <name evidence="2" type="ORF">D1B17_01075</name>
</gene>
<name>A0A386PQZ6_9LACO</name>
<proteinExistence type="predicted"/>
<dbReference type="AlphaFoldDB" id="A0A386PQZ6"/>
<evidence type="ECO:0000313" key="2">
    <source>
        <dbReference type="EMBL" id="AYE37325.1"/>
    </source>
</evidence>
<dbReference type="InterPro" id="IPR029000">
    <property type="entry name" value="Cyclophilin-like_dom_sf"/>
</dbReference>
<accession>A0A386PQZ6</accession>
<reference evidence="3" key="1">
    <citation type="submission" date="2018-08" db="EMBL/GenBank/DDBJ databases">
        <title>Genome of Lactobacillus sp. HBUAS52074.</title>
        <authorList>
            <person name="Guo Z."/>
            <person name="Zhang Z.D."/>
        </authorList>
    </citation>
    <scope>NUCLEOTIDE SEQUENCE [LARGE SCALE GENOMIC DNA]</scope>
    <source>
        <strain evidence="3">HBUAS52074</strain>
    </source>
</reference>
<dbReference type="EMBL" id="CP031933">
    <property type="protein sequence ID" value="AYE37325.1"/>
    <property type="molecule type" value="Genomic_DNA"/>
</dbReference>
<dbReference type="Pfam" id="PF18050">
    <property type="entry name" value="Cyclophil_like2"/>
    <property type="match status" value="1"/>
</dbReference>